<evidence type="ECO:0000313" key="7">
    <source>
        <dbReference type="Proteomes" id="UP000504638"/>
    </source>
</evidence>
<gene>
    <name evidence="6 8" type="ORF">P152DRAFT_33533</name>
</gene>
<dbReference type="FunFam" id="3.30.300.30:FF:000015">
    <property type="entry name" value="Nonribosomal peptide synthase SidD"/>
    <property type="match status" value="1"/>
</dbReference>
<feature type="domain" description="Carrier" evidence="5">
    <location>
        <begin position="1273"/>
        <end position="1349"/>
    </location>
</feature>
<dbReference type="RefSeq" id="XP_033533996.1">
    <property type="nucleotide sequence ID" value="XM_033675291.1"/>
</dbReference>
<dbReference type="InterPro" id="IPR020845">
    <property type="entry name" value="AMP-binding_CS"/>
</dbReference>
<dbReference type="GO" id="GO:0031177">
    <property type="term" value="F:phosphopantetheine binding"/>
    <property type="evidence" value="ECO:0007669"/>
    <property type="project" value="InterPro"/>
</dbReference>
<reference evidence="6 8" key="1">
    <citation type="submission" date="2020-01" db="EMBL/GenBank/DDBJ databases">
        <authorList>
            <consortium name="DOE Joint Genome Institute"/>
            <person name="Haridas S."/>
            <person name="Albert R."/>
            <person name="Binder M."/>
            <person name="Bloem J."/>
            <person name="Labutti K."/>
            <person name="Salamov A."/>
            <person name="Andreopoulos B."/>
            <person name="Baker S.E."/>
            <person name="Barry K."/>
            <person name="Bills G."/>
            <person name="Bluhm B.H."/>
            <person name="Cannon C."/>
            <person name="Castanera R."/>
            <person name="Culley D.E."/>
            <person name="Daum C."/>
            <person name="Ezra D."/>
            <person name="Gonzalez J.B."/>
            <person name="Henrissat B."/>
            <person name="Kuo A."/>
            <person name="Liang C."/>
            <person name="Lipzen A."/>
            <person name="Lutzoni F."/>
            <person name="Magnuson J."/>
            <person name="Mondo S."/>
            <person name="Nolan M."/>
            <person name="Ohm R."/>
            <person name="Pangilinan J."/>
            <person name="Park H.-J."/>
            <person name="Ramirez L."/>
            <person name="Alfaro M."/>
            <person name="Sun H."/>
            <person name="Tritt A."/>
            <person name="Yoshinaga Y."/>
            <person name="Zwiers L.-H."/>
            <person name="Turgeon B.G."/>
            <person name="Goodwin S.B."/>
            <person name="Spatafora J.W."/>
            <person name="Crous P.W."/>
            <person name="Grigoriev I.V."/>
        </authorList>
    </citation>
    <scope>NUCLEOTIDE SEQUENCE</scope>
    <source>
        <strain evidence="6 8">CBS 781.70</strain>
    </source>
</reference>
<evidence type="ECO:0000256" key="1">
    <source>
        <dbReference type="ARBA" id="ARBA00022450"/>
    </source>
</evidence>
<dbReference type="Gene3D" id="3.30.559.10">
    <property type="entry name" value="Chloramphenicol acetyltransferase-like domain"/>
    <property type="match status" value="2"/>
</dbReference>
<keyword evidence="2" id="KW-0597">Phosphoprotein</keyword>
<dbReference type="SMART" id="SM00823">
    <property type="entry name" value="PKS_PP"/>
    <property type="match status" value="2"/>
</dbReference>
<dbReference type="PANTHER" id="PTHR45527">
    <property type="entry name" value="NONRIBOSOMAL PEPTIDE SYNTHETASE"/>
    <property type="match status" value="1"/>
</dbReference>
<dbReference type="InterPro" id="IPR023213">
    <property type="entry name" value="CAT-like_dom_sf"/>
</dbReference>
<dbReference type="InterPro" id="IPR020806">
    <property type="entry name" value="PKS_PP-bd"/>
</dbReference>
<organism evidence="6">
    <name type="scientific">Eremomyces bilateralis CBS 781.70</name>
    <dbReference type="NCBI Taxonomy" id="1392243"/>
    <lineage>
        <taxon>Eukaryota</taxon>
        <taxon>Fungi</taxon>
        <taxon>Dikarya</taxon>
        <taxon>Ascomycota</taxon>
        <taxon>Pezizomycotina</taxon>
        <taxon>Dothideomycetes</taxon>
        <taxon>Dothideomycetes incertae sedis</taxon>
        <taxon>Eremomycetales</taxon>
        <taxon>Eremomycetaceae</taxon>
        <taxon>Eremomyces</taxon>
    </lineage>
</organism>
<evidence type="ECO:0000256" key="2">
    <source>
        <dbReference type="ARBA" id="ARBA00022553"/>
    </source>
</evidence>
<dbReference type="GO" id="GO:0043041">
    <property type="term" value="P:amino acid activation for nonribosomal peptide biosynthetic process"/>
    <property type="evidence" value="ECO:0007669"/>
    <property type="project" value="TreeGrafter"/>
</dbReference>
<dbReference type="Gene3D" id="3.40.50.12780">
    <property type="entry name" value="N-terminal domain of ligase-like"/>
    <property type="match status" value="1"/>
</dbReference>
<keyword evidence="1" id="KW-0596">Phosphopantetheine</keyword>
<dbReference type="Gene3D" id="3.30.300.30">
    <property type="match status" value="1"/>
</dbReference>
<dbReference type="FunFam" id="1.10.1200.10:FF:000005">
    <property type="entry name" value="Nonribosomal peptide synthetase 1"/>
    <property type="match status" value="1"/>
</dbReference>
<dbReference type="FunFam" id="3.30.559.30:FF:000003">
    <property type="entry name" value="Nonribosomal peptide synthase SidD"/>
    <property type="match status" value="1"/>
</dbReference>
<dbReference type="Gene3D" id="1.10.1200.10">
    <property type="entry name" value="ACP-like"/>
    <property type="match status" value="2"/>
</dbReference>
<reference evidence="8" key="3">
    <citation type="submission" date="2025-04" db="UniProtKB">
        <authorList>
            <consortium name="RefSeq"/>
        </authorList>
    </citation>
    <scope>IDENTIFICATION</scope>
    <source>
        <strain evidence="8">CBS 781.70</strain>
    </source>
</reference>
<reference evidence="8" key="2">
    <citation type="submission" date="2020-04" db="EMBL/GenBank/DDBJ databases">
        <authorList>
            <consortium name="NCBI Genome Project"/>
        </authorList>
    </citation>
    <scope>NUCLEOTIDE SEQUENCE</scope>
    <source>
        <strain evidence="8">CBS 781.70</strain>
    </source>
</reference>
<dbReference type="InterPro" id="IPR036736">
    <property type="entry name" value="ACP-like_sf"/>
</dbReference>
<sequence>MIQDEVMIRPTQTPCDMSSGTVSLYLSTCMDILTGLASKKFHSVTEAVRVGESELTQLWKWNGTVPETIKLCMQDIVSEIAHKSPDRPAVTSWDGDLTYGEVDTLSTQLAVRLFDLGAGPGRTIPLSFEKCKWTVVALLAVMKTGSAVVLTDPSQPEARLRTIATEVNARLVVTSQAQSKLGAAIAPNATVVVVDDQSMRPELLPAVVELPPVNPVLTMYLQFTSGSTGKPKGVIISHTNFTSGALPRAELVGYKPHSRVLDFPSYAFDVSIDCMLCTLANGGCICVPSEDARVNDLSEAIRSMRVNMAHMTPSVARVLDPDIMPSLEVLGLGGESISAKDASVWNQKTKLVIAYGPSECTVGCTINNDIGHGKSYTNIGKGVGGVTWIVDPEDHNRLVPIGAVGELLIEGPVVGQGYLREPEKTADVFIENPVWLDDGYRTAAARYGRLYKTGDLVRYDQDGTGAIVFMGRKDQQVKLRGQRIELAEVEYHIARHLPSGTKITVEVITAAGPGSEPMLAAFISEPNYSDAADPTDLLTHFSPGLGKLVEVIETKLAEDLPSYMIPTTYIPLKEMPSLVSRKTDRKKLREIGSSFSRQELSKFRVSSTETVAPQTEMEKGLQQLWMNLFDSKDQISSGENFFSVGGDSLRAMKLVAAARAERLVLTVADIFRHPILRDMARAMGRVSVDASTEESAPFSLIGPTWNIDDARLQVGKLCGLAPHQIEDIYPCTPLQEGLMALSAKVNEAYVAQRVVPLPDLAFAKRLQAAFETVVADSPIMRTRIIQVPGHGLMQAVVNESISWRSGANLQEYLQQDAEEAMDLGTPLARYGVVADPSSTNGDAAGNIQFVLTMHHALYDGWSMPLIVERINKAFNGQKIVRSASFKQFIQHLASQDNSESSHFWRDQLEGATGPQFPALPFAGYQPQADSLLEHYVPITKNVASKTTLATAIRGAWAFIAAQYTGSSDVVFGETLTGRNAAIPGVEEIEGPMITTVPVRVTVDRGASKLDYLQAIHQQTVLRIPHEHMGLQHIRRLSLDAFDACELRTGMVLHPSTEEAITQSLESEPANGFVPAGDEDAAREALKFNSYALMLVCSLDSNGFLTMASFDSCTVGKPLMEKILKEFGQVVQDLCADDRSLLGTIDVLTDVERAEIRELSGAPLLPSEKDLHSFESSGSSWIVCPTDPDALVPIGAVGELLTGRPTSHTDDALEPQWANVQSTDGANHQLRLYKTGYLAKFADNSSIVIVGKTSDLKRLRTDIQKSQGNTEWAPVTSAKQEKLRGLWSRLLGITETEIGLNDSFIDIGGDSISAMKLVSEARIAGLKLTVAQIFRFRQLKDLADVAEDTQSVKTVQETFSPFGTLQIPDVDSFVATAVRPALARNDWKIVDVLPARPLQEIAVKGTTQLPRYSARYELFHFSASVDGTKLLRSCNDLVAQNEILRTVFIEHESACYGVVVEDIEVPIVEYEIEGDVPSFAQKLCELDIQTRMPMGSPFLKFLYIKGDRNQSCLMMRISHAQYDEICLPILLQQLSALFNGTPVQEAVPFSRFVSHVVRTNIPQSLEYWRQTLQGSSMSVLRPDIPLTSKESASVHKAIDISSRPKGITIATLPTAAWALCLARRLSSRDVTFGEVASGRNLELPDCEAVMGPSWQYVPTRVKFESDWTVLDLLQSIQHQHISRTRYEGIGLKEIVKHCTDWPETVDWFDTVVHQDVEHVEQMAFGSTPCRMETIYPHLEPLREWKIQAFIKGDEMILEIVTFESWIGFAATLLEELESAMRHLLEPSSLLFS</sequence>
<dbReference type="GeneID" id="54415861"/>
<name>A0A6G1G2N1_9PEZI</name>
<dbReference type="FunFam" id="3.40.50.12780:FF:000014">
    <property type="entry name" value="Nonribosomal peptide synthetase 1"/>
    <property type="match status" value="1"/>
</dbReference>
<dbReference type="PANTHER" id="PTHR45527:SF3">
    <property type="entry name" value="SIDEROPHORE SYNTHETASE (EUROFUNG)"/>
    <property type="match status" value="1"/>
</dbReference>
<dbReference type="InterPro" id="IPR009081">
    <property type="entry name" value="PP-bd_ACP"/>
</dbReference>
<keyword evidence="3" id="KW-0436">Ligase</keyword>
<dbReference type="EMBL" id="ML975158">
    <property type="protein sequence ID" value="KAF1812365.1"/>
    <property type="molecule type" value="Genomic_DNA"/>
</dbReference>
<feature type="domain" description="Carrier" evidence="5">
    <location>
        <begin position="612"/>
        <end position="687"/>
    </location>
</feature>
<evidence type="ECO:0000259" key="5">
    <source>
        <dbReference type="PROSITE" id="PS50075"/>
    </source>
</evidence>
<dbReference type="SUPFAM" id="SSF47336">
    <property type="entry name" value="ACP-like"/>
    <property type="match status" value="2"/>
</dbReference>
<dbReference type="NCBIfam" id="TIGR01733">
    <property type="entry name" value="AA-adenyl-dom"/>
    <property type="match status" value="1"/>
</dbReference>
<dbReference type="GO" id="GO:0044550">
    <property type="term" value="P:secondary metabolite biosynthetic process"/>
    <property type="evidence" value="ECO:0007669"/>
    <property type="project" value="TreeGrafter"/>
</dbReference>
<evidence type="ECO:0000313" key="6">
    <source>
        <dbReference type="EMBL" id="KAF1812365.1"/>
    </source>
</evidence>
<dbReference type="CDD" id="cd19542">
    <property type="entry name" value="CT_NRPS-like"/>
    <property type="match status" value="1"/>
</dbReference>
<protein>
    <submittedName>
        <fullName evidence="6 8">Peptide synthetase</fullName>
    </submittedName>
</protein>
<accession>A0A6G1G2N1</accession>
<dbReference type="InterPro" id="IPR001242">
    <property type="entry name" value="Condensation_dom"/>
</dbReference>
<dbReference type="PROSITE" id="PS00455">
    <property type="entry name" value="AMP_BINDING"/>
    <property type="match status" value="1"/>
</dbReference>
<dbReference type="SUPFAM" id="SSF52777">
    <property type="entry name" value="CoA-dependent acyltransferases"/>
    <property type="match status" value="4"/>
</dbReference>
<dbReference type="InterPro" id="IPR006162">
    <property type="entry name" value="Ppantetheine_attach_site"/>
</dbReference>
<dbReference type="GO" id="GO:0005737">
    <property type="term" value="C:cytoplasm"/>
    <property type="evidence" value="ECO:0007669"/>
    <property type="project" value="TreeGrafter"/>
</dbReference>
<dbReference type="Pfam" id="PF00501">
    <property type="entry name" value="AMP-binding"/>
    <property type="match status" value="1"/>
</dbReference>
<dbReference type="GO" id="GO:0016874">
    <property type="term" value="F:ligase activity"/>
    <property type="evidence" value="ECO:0007669"/>
    <property type="project" value="UniProtKB-KW"/>
</dbReference>
<dbReference type="InterPro" id="IPR045851">
    <property type="entry name" value="AMP-bd_C_sf"/>
</dbReference>
<dbReference type="SUPFAM" id="SSF56801">
    <property type="entry name" value="Acetyl-CoA synthetase-like"/>
    <property type="match status" value="1"/>
</dbReference>
<dbReference type="Pfam" id="PF00668">
    <property type="entry name" value="Condensation"/>
    <property type="match status" value="2"/>
</dbReference>
<dbReference type="CDD" id="cd05918">
    <property type="entry name" value="A_NRPS_SidN3_like"/>
    <property type="match status" value="1"/>
</dbReference>
<proteinExistence type="inferred from homology"/>
<dbReference type="InterPro" id="IPR042099">
    <property type="entry name" value="ANL_N_sf"/>
</dbReference>
<keyword evidence="7" id="KW-1185">Reference proteome</keyword>
<dbReference type="InterPro" id="IPR000873">
    <property type="entry name" value="AMP-dep_synth/lig_dom"/>
</dbReference>
<dbReference type="InterPro" id="IPR010071">
    <property type="entry name" value="AA_adenyl_dom"/>
</dbReference>
<dbReference type="Pfam" id="PF00550">
    <property type="entry name" value="PP-binding"/>
    <property type="match status" value="2"/>
</dbReference>
<dbReference type="OrthoDB" id="416786at2759"/>
<dbReference type="PROSITE" id="PS50075">
    <property type="entry name" value="CARRIER"/>
    <property type="match status" value="2"/>
</dbReference>
<evidence type="ECO:0000256" key="4">
    <source>
        <dbReference type="ARBA" id="ARBA00029454"/>
    </source>
</evidence>
<comment type="similarity">
    <text evidence="4">Belongs to the NRP synthetase family.</text>
</comment>
<dbReference type="PROSITE" id="PS00012">
    <property type="entry name" value="PHOSPHOPANTETHEINE"/>
    <property type="match status" value="2"/>
</dbReference>
<evidence type="ECO:0000313" key="8">
    <source>
        <dbReference type="RefSeq" id="XP_033533996.1"/>
    </source>
</evidence>
<evidence type="ECO:0000256" key="3">
    <source>
        <dbReference type="ARBA" id="ARBA00022598"/>
    </source>
</evidence>
<dbReference type="Proteomes" id="UP000504638">
    <property type="component" value="Unplaced"/>
</dbReference>
<dbReference type="Gene3D" id="3.30.559.30">
    <property type="entry name" value="Nonribosomal peptide synthetase, condensation domain"/>
    <property type="match status" value="2"/>
</dbReference>
<dbReference type="CDD" id="cd19545">
    <property type="entry name" value="FUM14_C_NRPS-like"/>
    <property type="match status" value="1"/>
</dbReference>